<dbReference type="EMBL" id="JAUKPO010000021">
    <property type="protein sequence ID" value="MDO1449710.1"/>
    <property type="molecule type" value="Genomic_DNA"/>
</dbReference>
<reference evidence="2" key="1">
    <citation type="submission" date="2023-07" db="EMBL/GenBank/DDBJ databases">
        <title>The genome sequence of Rhodocytophaga aerolata KACC 12507.</title>
        <authorList>
            <person name="Zhang X."/>
        </authorList>
    </citation>
    <scope>NUCLEOTIDE SEQUENCE</scope>
    <source>
        <strain evidence="2">KACC 12507</strain>
    </source>
</reference>
<dbReference type="SUPFAM" id="SSF54427">
    <property type="entry name" value="NTF2-like"/>
    <property type="match status" value="1"/>
</dbReference>
<dbReference type="InterPro" id="IPR032710">
    <property type="entry name" value="NTF2-like_dom_sf"/>
</dbReference>
<evidence type="ECO:0000259" key="1">
    <source>
        <dbReference type="Pfam" id="PF12680"/>
    </source>
</evidence>
<name>A0ABT8RFY6_9BACT</name>
<dbReference type="RefSeq" id="WP_302040513.1">
    <property type="nucleotide sequence ID" value="NZ_JAUKPO010000021.1"/>
</dbReference>
<dbReference type="InterPro" id="IPR037401">
    <property type="entry name" value="SnoaL-like"/>
</dbReference>
<keyword evidence="3" id="KW-1185">Reference proteome</keyword>
<dbReference type="Proteomes" id="UP001168528">
    <property type="component" value="Unassembled WGS sequence"/>
</dbReference>
<sequence>MISVSIYTFQAQLYQSLDLQQVLTDTYKKLNALDIAEFTSYLADDIEYTLGCIAKGKYKQNLIETLRQLFAQVTAIKYEILHSYQSGNSVVVEMEVTYERIDQSDIIISGVIFLKIEDELVNVLKVYKDFTPLLG</sequence>
<dbReference type="Gene3D" id="3.10.450.50">
    <property type="match status" value="1"/>
</dbReference>
<comment type="caution">
    <text evidence="2">The sequence shown here is derived from an EMBL/GenBank/DDBJ whole genome shotgun (WGS) entry which is preliminary data.</text>
</comment>
<evidence type="ECO:0000313" key="3">
    <source>
        <dbReference type="Proteomes" id="UP001168528"/>
    </source>
</evidence>
<evidence type="ECO:0000313" key="2">
    <source>
        <dbReference type="EMBL" id="MDO1449710.1"/>
    </source>
</evidence>
<proteinExistence type="predicted"/>
<accession>A0ABT8RFY6</accession>
<gene>
    <name evidence="2" type="ORF">Q0590_25760</name>
</gene>
<protein>
    <submittedName>
        <fullName evidence="2">Nuclear transport factor 2 family protein</fullName>
    </submittedName>
</protein>
<feature type="domain" description="SnoaL-like" evidence="1">
    <location>
        <begin position="26"/>
        <end position="120"/>
    </location>
</feature>
<dbReference type="Pfam" id="PF12680">
    <property type="entry name" value="SnoaL_2"/>
    <property type="match status" value="1"/>
</dbReference>
<organism evidence="2 3">
    <name type="scientific">Rhodocytophaga aerolata</name>
    <dbReference type="NCBI Taxonomy" id="455078"/>
    <lineage>
        <taxon>Bacteria</taxon>
        <taxon>Pseudomonadati</taxon>
        <taxon>Bacteroidota</taxon>
        <taxon>Cytophagia</taxon>
        <taxon>Cytophagales</taxon>
        <taxon>Rhodocytophagaceae</taxon>
        <taxon>Rhodocytophaga</taxon>
    </lineage>
</organism>